<feature type="compositionally biased region" description="Low complexity" evidence="1">
    <location>
        <begin position="98"/>
        <end position="116"/>
    </location>
</feature>
<dbReference type="Pfam" id="PF00188">
    <property type="entry name" value="CAP"/>
    <property type="match status" value="1"/>
</dbReference>
<protein>
    <recommendedName>
        <fullName evidence="3">SCP domain-containing protein</fullName>
    </recommendedName>
</protein>
<feature type="region of interest" description="Disordered" evidence="1">
    <location>
        <begin position="84"/>
        <end position="116"/>
    </location>
</feature>
<dbReference type="PANTHER" id="PTHR31157">
    <property type="entry name" value="SCP DOMAIN-CONTAINING PROTEIN"/>
    <property type="match status" value="1"/>
</dbReference>
<organism evidence="4 5">
    <name type="scientific">Demequina sediminis</name>
    <dbReference type="NCBI Taxonomy" id="1930058"/>
    <lineage>
        <taxon>Bacteria</taxon>
        <taxon>Bacillati</taxon>
        <taxon>Actinomycetota</taxon>
        <taxon>Actinomycetes</taxon>
        <taxon>Micrococcales</taxon>
        <taxon>Demequinaceae</taxon>
        <taxon>Demequina</taxon>
    </lineage>
</organism>
<dbReference type="Gene3D" id="3.40.33.10">
    <property type="entry name" value="CAP"/>
    <property type="match status" value="1"/>
</dbReference>
<evidence type="ECO:0000313" key="5">
    <source>
        <dbReference type="Proteomes" id="UP001426770"/>
    </source>
</evidence>
<gene>
    <name evidence="4" type="ORF">Lsed01_00587</name>
</gene>
<comment type="caution">
    <text evidence="4">The sequence shown here is derived from an EMBL/GenBank/DDBJ whole genome shotgun (WGS) entry which is preliminary data.</text>
</comment>
<keyword evidence="2" id="KW-0472">Membrane</keyword>
<keyword evidence="2" id="KW-1133">Transmembrane helix</keyword>
<accession>A0ABP9WE96</accession>
<keyword evidence="2" id="KW-0812">Transmembrane</keyword>
<dbReference type="InterPro" id="IPR014044">
    <property type="entry name" value="CAP_dom"/>
</dbReference>
<evidence type="ECO:0000313" key="4">
    <source>
        <dbReference type="EMBL" id="GAA5518166.1"/>
    </source>
</evidence>
<dbReference type="SUPFAM" id="SSF55797">
    <property type="entry name" value="PR-1-like"/>
    <property type="match status" value="1"/>
</dbReference>
<dbReference type="PANTHER" id="PTHR31157:SF1">
    <property type="entry name" value="SCP DOMAIN-CONTAINING PROTEIN"/>
    <property type="match status" value="1"/>
</dbReference>
<dbReference type="RefSeq" id="WP_345378473.1">
    <property type="nucleotide sequence ID" value="NZ_BAABRR010000002.1"/>
</dbReference>
<name>A0ABP9WE96_9MICO</name>
<proteinExistence type="predicted"/>
<feature type="domain" description="SCP" evidence="3">
    <location>
        <begin position="141"/>
        <end position="257"/>
    </location>
</feature>
<dbReference type="InterPro" id="IPR035940">
    <property type="entry name" value="CAP_sf"/>
</dbReference>
<evidence type="ECO:0000256" key="2">
    <source>
        <dbReference type="SAM" id="Phobius"/>
    </source>
</evidence>
<reference evidence="4 5" key="1">
    <citation type="submission" date="2024-02" db="EMBL/GenBank/DDBJ databases">
        <title>Lysinimicrobium sediminis NBRC 112286.</title>
        <authorList>
            <person name="Ichikawa N."/>
            <person name="Katano-Makiyama Y."/>
            <person name="Hidaka K."/>
        </authorList>
    </citation>
    <scope>NUCLEOTIDE SEQUENCE [LARGE SCALE GENOMIC DNA]</scope>
    <source>
        <strain evidence="4 5">NBRC 112286</strain>
    </source>
</reference>
<feature type="transmembrane region" description="Helical" evidence="2">
    <location>
        <begin position="20"/>
        <end position="42"/>
    </location>
</feature>
<dbReference type="CDD" id="cd05379">
    <property type="entry name" value="CAP_bacterial"/>
    <property type="match status" value="1"/>
</dbReference>
<sequence>MTEPQDVLEHTRPRRRHAPALLLGGLPVAIASTALVGAFTYAPGPPVPAPVPSSPAVAEAPTFRATVAAIAAPDVEVDMADSTPRITVTVPPPPEPAAPAVSNGRRTSSGGATQASSSRGFAAYCASPSSPASATSVEGLLSAANAERARLGYAPLSWSGSLASAATAWSQHLAAADEQTSEIADQLAHNPNRPGAENVAMVYRSTGYARSTAIAKMHVNWMYSPGHCANIMNPAYTQMGAGAASTSDGTTWYATENFR</sequence>
<dbReference type="EMBL" id="BAABRR010000002">
    <property type="protein sequence ID" value="GAA5518166.1"/>
    <property type="molecule type" value="Genomic_DNA"/>
</dbReference>
<evidence type="ECO:0000259" key="3">
    <source>
        <dbReference type="Pfam" id="PF00188"/>
    </source>
</evidence>
<dbReference type="Proteomes" id="UP001426770">
    <property type="component" value="Unassembled WGS sequence"/>
</dbReference>
<evidence type="ECO:0000256" key="1">
    <source>
        <dbReference type="SAM" id="MobiDB-lite"/>
    </source>
</evidence>
<keyword evidence="5" id="KW-1185">Reference proteome</keyword>